<comment type="catalytic activity">
    <reaction evidence="1">
        <text>ATP + protein L-histidine = ADP + protein N-phospho-L-histidine.</text>
        <dbReference type="EC" id="2.7.13.3"/>
    </reaction>
</comment>
<dbReference type="SUPFAM" id="SSF55781">
    <property type="entry name" value="GAF domain-like"/>
    <property type="match status" value="1"/>
</dbReference>
<dbReference type="Gene3D" id="2.60.40.10">
    <property type="entry name" value="Immunoglobulins"/>
    <property type="match status" value="1"/>
</dbReference>
<evidence type="ECO:0000256" key="3">
    <source>
        <dbReference type="ARBA" id="ARBA00022553"/>
    </source>
</evidence>
<evidence type="ECO:0000313" key="8">
    <source>
        <dbReference type="Proteomes" id="UP000315439"/>
    </source>
</evidence>
<organism evidence="7 8">
    <name type="scientific">Aliikangiella coralliicola</name>
    <dbReference type="NCBI Taxonomy" id="2592383"/>
    <lineage>
        <taxon>Bacteria</taxon>
        <taxon>Pseudomonadati</taxon>
        <taxon>Pseudomonadota</taxon>
        <taxon>Gammaproteobacteria</taxon>
        <taxon>Oceanospirillales</taxon>
        <taxon>Pleioneaceae</taxon>
        <taxon>Aliikangiella</taxon>
    </lineage>
</organism>
<keyword evidence="3" id="KW-0597">Phosphoprotein</keyword>
<reference evidence="7 8" key="1">
    <citation type="submission" date="2019-07" db="EMBL/GenBank/DDBJ databases">
        <title>Draft genome for Aliikangiella sp. M105.</title>
        <authorList>
            <person name="Wang G."/>
        </authorList>
    </citation>
    <scope>NUCLEOTIDE SEQUENCE [LARGE SCALE GENOMIC DNA]</scope>
    <source>
        <strain evidence="7 8">M105</strain>
    </source>
</reference>
<proteinExistence type="predicted"/>
<dbReference type="GO" id="GO:0000155">
    <property type="term" value="F:phosphorelay sensor kinase activity"/>
    <property type="evidence" value="ECO:0007669"/>
    <property type="project" value="TreeGrafter"/>
</dbReference>
<dbReference type="SUPFAM" id="SSF55874">
    <property type="entry name" value="ATPase domain of HSP90 chaperone/DNA topoisomerase II/histidine kinase"/>
    <property type="match status" value="1"/>
</dbReference>
<feature type="coiled-coil region" evidence="4">
    <location>
        <begin position="891"/>
        <end position="929"/>
    </location>
</feature>
<feature type="transmembrane region" description="Helical" evidence="5">
    <location>
        <begin position="871"/>
        <end position="894"/>
    </location>
</feature>
<dbReference type="InterPro" id="IPR011123">
    <property type="entry name" value="Y_Y_Y"/>
</dbReference>
<dbReference type="Pfam" id="PF07494">
    <property type="entry name" value="Reg_prop"/>
    <property type="match status" value="4"/>
</dbReference>
<comment type="caution">
    <text evidence="7">The sequence shown here is derived from an EMBL/GenBank/DDBJ whole genome shotgun (WGS) entry which is preliminary data.</text>
</comment>
<dbReference type="InterPro" id="IPR036890">
    <property type="entry name" value="HATPase_C_sf"/>
</dbReference>
<protein>
    <recommendedName>
        <fullName evidence="2">histidine kinase</fullName>
        <ecNumber evidence="2">2.7.13.3</ecNumber>
    </recommendedName>
</protein>
<feature type="domain" description="Histidine kinase" evidence="6">
    <location>
        <begin position="1132"/>
        <end position="1378"/>
    </location>
</feature>
<evidence type="ECO:0000259" key="6">
    <source>
        <dbReference type="PROSITE" id="PS50109"/>
    </source>
</evidence>
<dbReference type="PANTHER" id="PTHR43547">
    <property type="entry name" value="TWO-COMPONENT HISTIDINE KINASE"/>
    <property type="match status" value="1"/>
</dbReference>
<dbReference type="PRINTS" id="PR00344">
    <property type="entry name" value="BCTRLSENSOR"/>
</dbReference>
<dbReference type="InterPro" id="IPR004358">
    <property type="entry name" value="Sig_transdc_His_kin-like_C"/>
</dbReference>
<evidence type="ECO:0000313" key="7">
    <source>
        <dbReference type="EMBL" id="TQV87130.1"/>
    </source>
</evidence>
<dbReference type="Gene3D" id="2.130.10.10">
    <property type="entry name" value="YVTN repeat-like/Quinoprotein amine dehydrogenase"/>
    <property type="match status" value="4"/>
</dbReference>
<evidence type="ECO:0000256" key="2">
    <source>
        <dbReference type="ARBA" id="ARBA00012438"/>
    </source>
</evidence>
<keyword evidence="5" id="KW-0812">Transmembrane</keyword>
<dbReference type="SUPFAM" id="SSF63829">
    <property type="entry name" value="Calcium-dependent phosphotriesterase"/>
    <property type="match status" value="3"/>
</dbReference>
<keyword evidence="5" id="KW-0472">Membrane</keyword>
<accession>A0A545UCE6</accession>
<keyword evidence="5" id="KW-1133">Transmembrane helix</keyword>
<dbReference type="EC" id="2.7.13.3" evidence="2"/>
<dbReference type="InterPro" id="IPR003594">
    <property type="entry name" value="HATPase_dom"/>
</dbReference>
<dbReference type="InterPro" id="IPR029016">
    <property type="entry name" value="GAF-like_dom_sf"/>
</dbReference>
<evidence type="ECO:0000256" key="5">
    <source>
        <dbReference type="SAM" id="Phobius"/>
    </source>
</evidence>
<dbReference type="PANTHER" id="PTHR43547:SF2">
    <property type="entry name" value="HYBRID SIGNAL TRANSDUCTION HISTIDINE KINASE C"/>
    <property type="match status" value="1"/>
</dbReference>
<dbReference type="EMBL" id="VIKS01000009">
    <property type="protein sequence ID" value="TQV87130.1"/>
    <property type="molecule type" value="Genomic_DNA"/>
</dbReference>
<dbReference type="Pfam" id="PF02518">
    <property type="entry name" value="HATPase_c"/>
    <property type="match status" value="1"/>
</dbReference>
<dbReference type="Proteomes" id="UP000315439">
    <property type="component" value="Unassembled WGS sequence"/>
</dbReference>
<sequence length="1386" mass="155205">MLKLLSHLILFIFAFVFSKPVIAADIFELGELYFETVGDESDIPWGSVMEIEQDKDGFLWIGTQDGLLRFDGYRFRQFKYSIDDPNSISGDLITALSPAQDGRLWVGTSTDGVSVYNPKNEKFTRYRYSSDDPYSLVDNKVHSLLSDQDGGVWVGTNSGLDYLAPDSDQFQHFKQIAHSSISDNRRNIIHSLMRDQNGILWVGSEDGISLFDIKEKSFIQHLGDSDSSGFLTNNTITQLFQASDGKVWVGTKGQGAAWIGKEGKLVRVNSSSLQQKYQGYDIIYSIAQPRESEIWLGTYGGGISIVDASDGTILRQLSHDVTMPGSLNSNNIAVLKVDASGLLWIGTWGGGLNRYNPNNSAFRSLRHNPTKTRTLSSADVSSLLELSNGNIWVGFRSNGIDVIDPAKGVIDSFRAEYEKPGGLADIAIKSLAQTHDGTIWVGTVKAGLHRFLPGTRSFRRYVASTGGQGEEHLDRKARGEKFLSEGPLGNDITTMLVDDKNNLWIGTSKGLNRIKPNSENVKKLISNDSELVDSDLNNALSEEKISHSNASDSNLKKTNSEKALPDQLTFETFTAVEKPDELFQKRVRSLAMQNDGTLWVGTDWGLYALPAGEKQLIRFTHQPGGTESLNHDSVSGLLVDDQNRLWIDTALGLNLLSGELDSQKGQQKGQYTAKFESINRRLQLADGQVFANMLQDPQGRIWSDEGMLNLTSWQFRSFDRFDDIDIGGNWDNSFIKTSGGTLMFGGSKGVLLVKPELFRDWSYQPPLVISELIIDGMRQPVAGLDELVLGPEVKSFSIEFSTLDYSGPANNQYAYQLYGYDSSWNDADSEHRQASYTNLDPGTYVLHIKGSNRLGDWSDNRLALPIRVVPAWYQTVWLKFLVALFILSIFYLIYKKRVQRLKKRKQYLEEQVQLRTAELNQQKQALQDSYDNVSVLSEIGKQINATLDFEEVLLTVHEYVNQLMDATIFGVGVYEPEKKLIRYELAIENGQRYKPYTRSTLNREQFPVWCIENKKVVFINDLDVDGEKYLKNHEYYNYDDNAVILEGGGRSSKPGSFIYIPMLLVNKVVGIISVQSLKKNAYQPIHVDILQTLASYAATALENARTHRRLIDAQKHLVESEKMASLGGLVAGVAHEINTPLGICITTATHFKHEIEELFRRQKRGELTKKKFQEFEEDAHTSINLILKGLLKTRELIKNFKGIDVAQSMEVCHEFNLGQLITESLGTLSSILEEKKIQLKLEYPENINVFSYPGIIKQIIMNLSLNSIYHGFGELGGGVISIKLVTVEEENIRFKKEDSLHQPSKIRIIHSDNGKGMSEEQMEKVFEPFFTTKRGGGHTGLGLNIVYNQVTQMLGGSIECNRSASGGFEVEICIPVDLNSNVGDPI</sequence>
<dbReference type="Gene3D" id="1.10.287.130">
    <property type="match status" value="1"/>
</dbReference>
<dbReference type="SMART" id="SM00387">
    <property type="entry name" value="HATPase_c"/>
    <property type="match status" value="1"/>
</dbReference>
<dbReference type="Gene3D" id="3.30.565.10">
    <property type="entry name" value="Histidine kinase-like ATPase, C-terminal domain"/>
    <property type="match status" value="1"/>
</dbReference>
<dbReference type="InterPro" id="IPR013783">
    <property type="entry name" value="Ig-like_fold"/>
</dbReference>
<dbReference type="PROSITE" id="PS50109">
    <property type="entry name" value="HIS_KIN"/>
    <property type="match status" value="1"/>
</dbReference>
<dbReference type="InterPro" id="IPR003018">
    <property type="entry name" value="GAF"/>
</dbReference>
<dbReference type="InterPro" id="IPR011044">
    <property type="entry name" value="Quino_amine_DH_bsu"/>
</dbReference>
<dbReference type="Pfam" id="PF07495">
    <property type="entry name" value="Y_Y_Y"/>
    <property type="match status" value="1"/>
</dbReference>
<dbReference type="OrthoDB" id="1931120at2"/>
<dbReference type="RefSeq" id="WP_142932152.1">
    <property type="nucleotide sequence ID" value="NZ_ML660165.1"/>
</dbReference>
<keyword evidence="8" id="KW-1185">Reference proteome</keyword>
<evidence type="ECO:0000256" key="1">
    <source>
        <dbReference type="ARBA" id="ARBA00000085"/>
    </source>
</evidence>
<dbReference type="Pfam" id="PF13185">
    <property type="entry name" value="GAF_2"/>
    <property type="match status" value="1"/>
</dbReference>
<dbReference type="SUPFAM" id="SSF50969">
    <property type="entry name" value="YVTN repeat-like/Quinoprotein amine dehydrogenase"/>
    <property type="match status" value="1"/>
</dbReference>
<dbReference type="SMART" id="SM00065">
    <property type="entry name" value="GAF"/>
    <property type="match status" value="1"/>
</dbReference>
<keyword evidence="4" id="KW-0175">Coiled coil</keyword>
<dbReference type="Gene3D" id="3.30.450.40">
    <property type="match status" value="1"/>
</dbReference>
<dbReference type="InterPro" id="IPR015943">
    <property type="entry name" value="WD40/YVTN_repeat-like_dom_sf"/>
</dbReference>
<evidence type="ECO:0000256" key="4">
    <source>
        <dbReference type="SAM" id="Coils"/>
    </source>
</evidence>
<dbReference type="InterPro" id="IPR011110">
    <property type="entry name" value="Reg_prop"/>
</dbReference>
<dbReference type="InterPro" id="IPR005467">
    <property type="entry name" value="His_kinase_dom"/>
</dbReference>
<name>A0A545UCE6_9GAMM</name>
<gene>
    <name evidence="7" type="ORF">FLL46_15100</name>
</gene>